<name>C9L6M7_BLAHA</name>
<dbReference type="eggNOG" id="COG0860">
    <property type="taxonomic scope" value="Bacteria"/>
</dbReference>
<evidence type="ECO:0000313" key="4">
    <source>
        <dbReference type="Proteomes" id="UP000003755"/>
    </source>
</evidence>
<dbReference type="InterPro" id="IPR002508">
    <property type="entry name" value="MurNAc-LAA_cat"/>
</dbReference>
<keyword evidence="4" id="KW-1185">Reference proteome</keyword>
<evidence type="ECO:0000256" key="1">
    <source>
        <dbReference type="ARBA" id="ARBA00022801"/>
    </source>
</evidence>
<dbReference type="EMBL" id="ABYU02000012">
    <property type="protein sequence ID" value="EEX22071.1"/>
    <property type="molecule type" value="Genomic_DNA"/>
</dbReference>
<dbReference type="SUPFAM" id="SSF110997">
    <property type="entry name" value="Sporulation related repeat"/>
    <property type="match status" value="1"/>
</dbReference>
<feature type="domain" description="SPOR" evidence="2">
    <location>
        <begin position="198"/>
        <end position="272"/>
    </location>
</feature>
<dbReference type="Gene3D" id="3.30.70.1070">
    <property type="entry name" value="Sporulation related repeat"/>
    <property type="match status" value="1"/>
</dbReference>
<dbReference type="GO" id="GO:0008745">
    <property type="term" value="F:N-acetylmuramoyl-L-alanine amidase activity"/>
    <property type="evidence" value="ECO:0007669"/>
    <property type="project" value="UniProtKB-EC"/>
</dbReference>
<accession>C9L6M7</accession>
<dbReference type="PANTHER" id="PTHR30404">
    <property type="entry name" value="N-ACETYLMURAMOYL-L-ALANINE AMIDASE"/>
    <property type="match status" value="1"/>
</dbReference>
<proteinExistence type="predicted"/>
<dbReference type="CDD" id="cd02696">
    <property type="entry name" value="MurNAc-LAA"/>
    <property type="match status" value="1"/>
</dbReference>
<evidence type="ECO:0000313" key="3">
    <source>
        <dbReference type="EMBL" id="EEX22071.1"/>
    </source>
</evidence>
<dbReference type="GO" id="GO:0009253">
    <property type="term" value="P:peptidoglycan catabolic process"/>
    <property type="evidence" value="ECO:0007669"/>
    <property type="project" value="InterPro"/>
</dbReference>
<dbReference type="STRING" id="537007.BLAHAN_05038"/>
<dbReference type="HOGENOM" id="CLU_014322_9_2_9"/>
<dbReference type="SMART" id="SM00646">
    <property type="entry name" value="Ami_3"/>
    <property type="match status" value="1"/>
</dbReference>
<dbReference type="PROSITE" id="PS51724">
    <property type="entry name" value="SPOR"/>
    <property type="match status" value="1"/>
</dbReference>
<evidence type="ECO:0000259" key="2">
    <source>
        <dbReference type="PROSITE" id="PS51724"/>
    </source>
</evidence>
<dbReference type="SUPFAM" id="SSF53187">
    <property type="entry name" value="Zn-dependent exopeptidases"/>
    <property type="match status" value="1"/>
</dbReference>
<organism evidence="3 4">
    <name type="scientific">Blautia hansenii DSM 20583</name>
    <dbReference type="NCBI Taxonomy" id="537007"/>
    <lineage>
        <taxon>Bacteria</taxon>
        <taxon>Bacillati</taxon>
        <taxon>Bacillota</taxon>
        <taxon>Clostridia</taxon>
        <taxon>Lachnospirales</taxon>
        <taxon>Lachnospiraceae</taxon>
        <taxon>Blautia</taxon>
    </lineage>
</organism>
<dbReference type="GO" id="GO:0042834">
    <property type="term" value="F:peptidoglycan binding"/>
    <property type="evidence" value="ECO:0007669"/>
    <property type="project" value="InterPro"/>
</dbReference>
<dbReference type="InterPro" id="IPR036680">
    <property type="entry name" value="SPOR-like_sf"/>
</dbReference>
<sequence>MYILNREAFKEFNMAYKVIIDAGHGGADFGATYNGRKEKDDNLDLALAVGNILSQNGIDVVYTRTTDVYQTPFEKAALANEAGADFFISFHRNSSPKSNQYEGVETLVYDKSGEKLDMAENINGALGELGFREIGVKARPGLVVLRRTKMPAVLIETGFLNTDADNERFDTQFSEIAQAISSAILGTLDEETLENQTATQDDFYRVQTGSFRNREHANNMLYTLQAQGYPAFLLYEDGLFKVQVGAYKNLSNAVKMEQALRKSGYSTWIVSGPASY</sequence>
<dbReference type="EC" id="3.5.1.28" evidence="3"/>
<dbReference type="InterPro" id="IPR050695">
    <property type="entry name" value="N-acetylmuramoyl_amidase_3"/>
</dbReference>
<dbReference type="Pfam" id="PF01520">
    <property type="entry name" value="Amidase_3"/>
    <property type="match status" value="1"/>
</dbReference>
<dbReference type="Proteomes" id="UP000003755">
    <property type="component" value="Unassembled WGS sequence"/>
</dbReference>
<gene>
    <name evidence="3" type="ORF">BLAHAN_05038</name>
</gene>
<dbReference type="Pfam" id="PF05036">
    <property type="entry name" value="SPOR"/>
    <property type="match status" value="1"/>
</dbReference>
<reference evidence="3" key="1">
    <citation type="submission" date="2009-09" db="EMBL/GenBank/DDBJ databases">
        <authorList>
            <person name="Weinstock G."/>
            <person name="Sodergren E."/>
            <person name="Clifton S."/>
            <person name="Fulton L."/>
            <person name="Fulton B."/>
            <person name="Courtney L."/>
            <person name="Fronick C."/>
            <person name="Harrison M."/>
            <person name="Strong C."/>
            <person name="Farmer C."/>
            <person name="Delahaunty K."/>
            <person name="Markovic C."/>
            <person name="Hall O."/>
            <person name="Minx P."/>
            <person name="Tomlinson C."/>
            <person name="Mitreva M."/>
            <person name="Nelson J."/>
            <person name="Hou S."/>
            <person name="Wollam A."/>
            <person name="Pepin K.H."/>
            <person name="Johnson M."/>
            <person name="Bhonagiri V."/>
            <person name="Nash W.E."/>
            <person name="Warren W."/>
            <person name="Chinwalla A."/>
            <person name="Mardis E.R."/>
            <person name="Wilson R.K."/>
        </authorList>
    </citation>
    <scope>NUCLEOTIDE SEQUENCE [LARGE SCALE GENOMIC DNA]</scope>
    <source>
        <strain evidence="3">DSM 20583</strain>
    </source>
</reference>
<comment type="caution">
    <text evidence="3">The sequence shown here is derived from an EMBL/GenBank/DDBJ whole genome shotgun (WGS) entry which is preliminary data.</text>
</comment>
<keyword evidence="1 3" id="KW-0378">Hydrolase</keyword>
<dbReference type="Gene3D" id="3.40.630.40">
    <property type="entry name" value="Zn-dependent exopeptidases"/>
    <property type="match status" value="1"/>
</dbReference>
<dbReference type="AlphaFoldDB" id="C9L6M7"/>
<dbReference type="PANTHER" id="PTHR30404:SF0">
    <property type="entry name" value="N-ACETYLMURAMOYL-L-ALANINE AMIDASE AMIC"/>
    <property type="match status" value="1"/>
</dbReference>
<dbReference type="GO" id="GO:0030288">
    <property type="term" value="C:outer membrane-bounded periplasmic space"/>
    <property type="evidence" value="ECO:0007669"/>
    <property type="project" value="TreeGrafter"/>
</dbReference>
<dbReference type="InterPro" id="IPR007730">
    <property type="entry name" value="SPOR-like_dom"/>
</dbReference>
<protein>
    <submittedName>
        <fullName evidence="3">N-acetylmuramoyl-L-alanine amidase</fullName>
        <ecNumber evidence="3">3.5.1.28</ecNumber>
    </submittedName>
</protein>